<proteinExistence type="predicted"/>
<comment type="caution">
    <text evidence="2">The sequence shown here is derived from an EMBL/GenBank/DDBJ whole genome shotgun (WGS) entry which is preliminary data.</text>
</comment>
<reference evidence="3" key="1">
    <citation type="journal article" date="2019" name="Int. J. Syst. Evol. Microbiol.">
        <title>The Global Catalogue of Microorganisms (GCM) 10K type strain sequencing project: providing services to taxonomists for standard genome sequencing and annotation.</title>
        <authorList>
            <consortium name="The Broad Institute Genomics Platform"/>
            <consortium name="The Broad Institute Genome Sequencing Center for Infectious Disease"/>
            <person name="Wu L."/>
            <person name="Ma J."/>
        </authorList>
    </citation>
    <scope>NUCLEOTIDE SEQUENCE [LARGE SCALE GENOMIC DNA]</scope>
    <source>
        <strain evidence="3">IBRC-M 10908</strain>
    </source>
</reference>
<dbReference type="PANTHER" id="PTHR46018">
    <property type="entry name" value="ZINC PHOSPHODIESTERASE ELAC PROTEIN 1"/>
    <property type="match status" value="1"/>
</dbReference>
<dbReference type="RefSeq" id="WP_380623718.1">
    <property type="nucleotide sequence ID" value="NZ_JBHSDK010000028.1"/>
</dbReference>
<accession>A0ABV8U276</accession>
<gene>
    <name evidence="2" type="ORF">ACFPET_18040</name>
</gene>
<dbReference type="EMBL" id="JBHSDK010000028">
    <property type="protein sequence ID" value="MFC4337107.1"/>
    <property type="molecule type" value="Genomic_DNA"/>
</dbReference>
<evidence type="ECO:0000313" key="3">
    <source>
        <dbReference type="Proteomes" id="UP001595823"/>
    </source>
</evidence>
<dbReference type="Proteomes" id="UP001595823">
    <property type="component" value="Unassembled WGS sequence"/>
</dbReference>
<dbReference type="InterPro" id="IPR036866">
    <property type="entry name" value="RibonucZ/Hydroxyglut_hydro"/>
</dbReference>
<evidence type="ECO:0000259" key="1">
    <source>
        <dbReference type="SMART" id="SM00849"/>
    </source>
</evidence>
<protein>
    <submittedName>
        <fullName evidence="2">MBL fold metallo-hydrolase</fullName>
    </submittedName>
</protein>
<dbReference type="PANTHER" id="PTHR46018:SF4">
    <property type="entry name" value="METALLO-HYDROLASE YHFI-RELATED"/>
    <property type="match status" value="1"/>
</dbReference>
<dbReference type="CDD" id="cd07716">
    <property type="entry name" value="RNaseZ_short-form-like_MBL-fold"/>
    <property type="match status" value="1"/>
</dbReference>
<dbReference type="SMART" id="SM00849">
    <property type="entry name" value="Lactamase_B"/>
    <property type="match status" value="1"/>
</dbReference>
<sequence>MPDHESALALTVLGTATPFPAPDDPCSGYLLSHRDTRIWVDAGSGTLGELQRHTTLEDLDAIWISHLHVDHCADLATLVYGLLFSNISRDPIPLYGPPGTMERLRHFLTNKETPAPVEKAYEFHELHDGHRTRIGEVTLTTRSVEHDMPAFGLHAEADGMSLVYSGDTVPCDAFTELASECDLLLCVADGYVNTDLLYSPVQAGETARRVRAGRLVLTHVGRFITKEEAVADAAKAFSGPVEAARTGRTYLPGR</sequence>
<name>A0ABV8U276_9ACTN</name>
<dbReference type="SUPFAM" id="SSF56281">
    <property type="entry name" value="Metallo-hydrolase/oxidoreductase"/>
    <property type="match status" value="1"/>
</dbReference>
<dbReference type="Pfam" id="PF12706">
    <property type="entry name" value="Lactamase_B_2"/>
    <property type="match status" value="1"/>
</dbReference>
<feature type="domain" description="Metallo-beta-lactamase" evidence="1">
    <location>
        <begin position="25"/>
        <end position="219"/>
    </location>
</feature>
<dbReference type="InterPro" id="IPR001279">
    <property type="entry name" value="Metallo-B-lactamas"/>
</dbReference>
<evidence type="ECO:0000313" key="2">
    <source>
        <dbReference type="EMBL" id="MFC4337107.1"/>
    </source>
</evidence>
<dbReference type="Gene3D" id="3.60.15.10">
    <property type="entry name" value="Ribonuclease Z/Hydroxyacylglutathione hydrolase-like"/>
    <property type="match status" value="1"/>
</dbReference>
<keyword evidence="3" id="KW-1185">Reference proteome</keyword>
<organism evidence="2 3">
    <name type="scientific">Salininema proteolyticum</name>
    <dbReference type="NCBI Taxonomy" id="1607685"/>
    <lineage>
        <taxon>Bacteria</taxon>
        <taxon>Bacillati</taxon>
        <taxon>Actinomycetota</taxon>
        <taxon>Actinomycetes</taxon>
        <taxon>Glycomycetales</taxon>
        <taxon>Glycomycetaceae</taxon>
        <taxon>Salininema</taxon>
    </lineage>
</organism>